<comment type="subcellular location">
    <subcellularLocation>
        <location evidence="1">Membrane</location>
        <topology evidence="1">Multi-pass membrane protein</topology>
    </subcellularLocation>
</comment>
<dbReference type="AlphaFoldDB" id="A0A829YAB6"/>
<feature type="transmembrane region" description="Helical" evidence="6">
    <location>
        <begin position="97"/>
        <end position="116"/>
    </location>
</feature>
<keyword evidence="4 6" id="KW-1133">Transmembrane helix</keyword>
<evidence type="ECO:0000256" key="4">
    <source>
        <dbReference type="ARBA" id="ARBA00022989"/>
    </source>
</evidence>
<feature type="domain" description="GtrA/DPMS transmembrane" evidence="7">
    <location>
        <begin position="2"/>
        <end position="116"/>
    </location>
</feature>
<dbReference type="InterPro" id="IPR007267">
    <property type="entry name" value="GtrA_DPMS_TM"/>
</dbReference>
<comment type="caution">
    <text evidence="8">The sequence shown here is derived from an EMBL/GenBank/DDBJ whole genome shotgun (WGS) entry which is preliminary data.</text>
</comment>
<evidence type="ECO:0000256" key="3">
    <source>
        <dbReference type="ARBA" id="ARBA00022692"/>
    </source>
</evidence>
<sequence length="122" mass="13338">MRFVFTGGASTVGQYIVLALLVEVAGMRPALASCIGYSFGAAVNYAMNRLWTFKTKLPHGQNLPRFMIMIAIGFLLSYALMHALVDGAGINYLLAQILTSGIVLLSNYLLAVSWVFQERTTD</sequence>
<organism evidence="8 9">
    <name type="scientific">Steroidobacter agaridevorans</name>
    <dbReference type="NCBI Taxonomy" id="2695856"/>
    <lineage>
        <taxon>Bacteria</taxon>
        <taxon>Pseudomonadati</taxon>
        <taxon>Pseudomonadota</taxon>
        <taxon>Gammaproteobacteria</taxon>
        <taxon>Steroidobacterales</taxon>
        <taxon>Steroidobacteraceae</taxon>
        <taxon>Steroidobacter</taxon>
    </lineage>
</organism>
<proteinExistence type="inferred from homology"/>
<gene>
    <name evidence="8" type="ORF">GCM10011487_19330</name>
</gene>
<dbReference type="Proteomes" id="UP000445000">
    <property type="component" value="Unassembled WGS sequence"/>
</dbReference>
<keyword evidence="5 6" id="KW-0472">Membrane</keyword>
<evidence type="ECO:0000256" key="1">
    <source>
        <dbReference type="ARBA" id="ARBA00004141"/>
    </source>
</evidence>
<evidence type="ECO:0000256" key="5">
    <source>
        <dbReference type="ARBA" id="ARBA00023136"/>
    </source>
</evidence>
<keyword evidence="3 6" id="KW-0812">Transmembrane</keyword>
<dbReference type="PANTHER" id="PTHR38459:SF1">
    <property type="entry name" value="PROPHAGE BACTOPRENOL-LINKED GLUCOSE TRANSLOCASE HOMOLOG"/>
    <property type="match status" value="1"/>
</dbReference>
<evidence type="ECO:0000256" key="6">
    <source>
        <dbReference type="SAM" id="Phobius"/>
    </source>
</evidence>
<comment type="similarity">
    <text evidence="2">Belongs to the GtrA family.</text>
</comment>
<dbReference type="EMBL" id="BLJN01000002">
    <property type="protein sequence ID" value="GFE79933.1"/>
    <property type="molecule type" value="Genomic_DNA"/>
</dbReference>
<evidence type="ECO:0000256" key="2">
    <source>
        <dbReference type="ARBA" id="ARBA00009399"/>
    </source>
</evidence>
<feature type="transmembrane region" description="Helical" evidence="6">
    <location>
        <begin position="66"/>
        <end position="85"/>
    </location>
</feature>
<evidence type="ECO:0000313" key="9">
    <source>
        <dbReference type="Proteomes" id="UP000445000"/>
    </source>
</evidence>
<evidence type="ECO:0000259" key="7">
    <source>
        <dbReference type="Pfam" id="PF04138"/>
    </source>
</evidence>
<dbReference type="GO" id="GO:0005886">
    <property type="term" value="C:plasma membrane"/>
    <property type="evidence" value="ECO:0007669"/>
    <property type="project" value="TreeGrafter"/>
</dbReference>
<protein>
    <submittedName>
        <fullName evidence="8">Cell wall teichoic acid glycosylation protein GtcA</fullName>
    </submittedName>
</protein>
<reference evidence="9" key="1">
    <citation type="submission" date="2020-01" db="EMBL/GenBank/DDBJ databases">
        <title>'Steroidobacter agaridevorans' sp. nov., agar-degrading bacteria isolated from rhizosphere soils.</title>
        <authorList>
            <person name="Ikenaga M."/>
            <person name="Kataoka M."/>
            <person name="Murouchi A."/>
            <person name="Katsuragi S."/>
            <person name="Sakai M."/>
        </authorList>
    </citation>
    <scope>NUCLEOTIDE SEQUENCE [LARGE SCALE GENOMIC DNA]</scope>
    <source>
        <strain evidence="9">YU21-B</strain>
    </source>
</reference>
<evidence type="ECO:0000313" key="8">
    <source>
        <dbReference type="EMBL" id="GFE79933.1"/>
    </source>
</evidence>
<name>A0A829YAB6_9GAMM</name>
<dbReference type="PANTHER" id="PTHR38459">
    <property type="entry name" value="PROPHAGE BACTOPRENOL-LINKED GLUCOSE TRANSLOCASE HOMOLOG"/>
    <property type="match status" value="1"/>
</dbReference>
<keyword evidence="9" id="KW-1185">Reference proteome</keyword>
<dbReference type="InterPro" id="IPR051401">
    <property type="entry name" value="GtrA_CellWall_Glycosyl"/>
</dbReference>
<accession>A0A829YAB6</accession>
<dbReference type="Pfam" id="PF04138">
    <property type="entry name" value="GtrA_DPMS_TM"/>
    <property type="match status" value="1"/>
</dbReference>
<dbReference type="GO" id="GO:0000271">
    <property type="term" value="P:polysaccharide biosynthetic process"/>
    <property type="evidence" value="ECO:0007669"/>
    <property type="project" value="InterPro"/>
</dbReference>